<gene>
    <name evidence="2" type="ORF">SAMN04488103_102330</name>
</gene>
<keyword evidence="3" id="KW-1185">Reference proteome</keyword>
<accession>A0A1H8BZB0</accession>
<feature type="region of interest" description="Disordered" evidence="1">
    <location>
        <begin position="155"/>
        <end position="187"/>
    </location>
</feature>
<reference evidence="2 3" key="1">
    <citation type="submission" date="2016-10" db="EMBL/GenBank/DDBJ databases">
        <authorList>
            <person name="de Groot N.N."/>
        </authorList>
    </citation>
    <scope>NUCLEOTIDE SEQUENCE [LARGE SCALE GENOMIC DNA]</scope>
    <source>
        <strain evidence="2 3">DSM 3857</strain>
    </source>
</reference>
<dbReference type="STRING" id="933059.SAMN04488103_102330"/>
<dbReference type="Proteomes" id="UP000198761">
    <property type="component" value="Unassembled WGS sequence"/>
</dbReference>
<evidence type="ECO:0000256" key="1">
    <source>
        <dbReference type="SAM" id="MobiDB-lite"/>
    </source>
</evidence>
<evidence type="ECO:0000313" key="2">
    <source>
        <dbReference type="EMBL" id="SEM88082.1"/>
    </source>
</evidence>
<evidence type="ECO:0000313" key="3">
    <source>
        <dbReference type="Proteomes" id="UP000198761"/>
    </source>
</evidence>
<dbReference type="EMBL" id="FOCE01000002">
    <property type="protein sequence ID" value="SEM88082.1"/>
    <property type="molecule type" value="Genomic_DNA"/>
</dbReference>
<sequence>MAWQSMSGLRANADGRNKSLFRRIAVKPCFLDSWDEIRAGTRQKQRTRSCCSSRRIMGRHLFCRIRNCRVLHGGKLLDAYTIFFPAHRHRNYAAGCVQRSLLGVLHLLPETPSRTWLLGSRSWNGSFFRLVCVRARSGNFCPVSQLPLGVQQKAAMDSNQPHPPRRADRIKPQAMSPHKATNPGRSHFVSRSATGCFQTCHRALCSR</sequence>
<name>A0A1H8BZB0_9RHOB</name>
<proteinExistence type="predicted"/>
<dbReference type="AlphaFoldDB" id="A0A1H8BZB0"/>
<organism evidence="2 3">
    <name type="scientific">Gemmobacter aquatilis</name>
    <dbReference type="NCBI Taxonomy" id="933059"/>
    <lineage>
        <taxon>Bacteria</taxon>
        <taxon>Pseudomonadati</taxon>
        <taxon>Pseudomonadota</taxon>
        <taxon>Alphaproteobacteria</taxon>
        <taxon>Rhodobacterales</taxon>
        <taxon>Paracoccaceae</taxon>
        <taxon>Gemmobacter</taxon>
    </lineage>
</organism>
<protein>
    <submittedName>
        <fullName evidence="2">Uncharacterized protein</fullName>
    </submittedName>
</protein>